<evidence type="ECO:0000313" key="1">
    <source>
        <dbReference type="EMBL" id="NKX50658.1"/>
    </source>
</evidence>
<dbReference type="EMBL" id="JAAZSR010000114">
    <property type="protein sequence ID" value="NKX50658.1"/>
    <property type="molecule type" value="Genomic_DNA"/>
</dbReference>
<organism evidence="1 2">
    <name type="scientific">Arthrobacter deserti</name>
    <dbReference type="NCBI Taxonomy" id="1742687"/>
    <lineage>
        <taxon>Bacteria</taxon>
        <taxon>Bacillati</taxon>
        <taxon>Actinomycetota</taxon>
        <taxon>Actinomycetes</taxon>
        <taxon>Micrococcales</taxon>
        <taxon>Micrococcaceae</taxon>
        <taxon>Arthrobacter</taxon>
    </lineage>
</organism>
<comment type="caution">
    <text evidence="1">The sequence shown here is derived from an EMBL/GenBank/DDBJ whole genome shotgun (WGS) entry which is preliminary data.</text>
</comment>
<gene>
    <name evidence="1" type="ORF">HER39_08775</name>
</gene>
<reference evidence="1 2" key="1">
    <citation type="submission" date="2020-04" db="EMBL/GenBank/DDBJ databases">
        <authorList>
            <person name="Liu S."/>
        </authorList>
    </citation>
    <scope>NUCLEOTIDE SEQUENCE [LARGE SCALE GENOMIC DNA]</scope>
    <source>
        <strain evidence="1 2">CGMCC 1.15091</strain>
    </source>
</reference>
<name>A0ABX1JNQ0_9MICC</name>
<dbReference type="CDD" id="cd07812">
    <property type="entry name" value="SRPBCC"/>
    <property type="match status" value="1"/>
</dbReference>
<dbReference type="InterPro" id="IPR019587">
    <property type="entry name" value="Polyketide_cyclase/dehydratase"/>
</dbReference>
<dbReference type="SUPFAM" id="SSF55961">
    <property type="entry name" value="Bet v1-like"/>
    <property type="match status" value="1"/>
</dbReference>
<dbReference type="Gene3D" id="3.30.530.20">
    <property type="match status" value="1"/>
</dbReference>
<sequence>MQKLDRDEVSIHIGAPPESVYAIVADVTRTPEYSPEVVECRWLDGPAGPVPGARFRARNAVGRISWHNTPMVTVAGPGREFAFARTEPLCGTLQWRYRFEPENGGTRVTESYLVLRPITRLGWIIVSGFGKDRHRARTMRAGMEQSLQR</sequence>
<dbReference type="Proteomes" id="UP000523795">
    <property type="component" value="Unassembled WGS sequence"/>
</dbReference>
<feature type="non-terminal residue" evidence="1">
    <location>
        <position position="149"/>
    </location>
</feature>
<dbReference type="Pfam" id="PF10604">
    <property type="entry name" value="Polyketide_cyc2"/>
    <property type="match status" value="1"/>
</dbReference>
<evidence type="ECO:0000313" key="2">
    <source>
        <dbReference type="Proteomes" id="UP000523795"/>
    </source>
</evidence>
<keyword evidence="2" id="KW-1185">Reference proteome</keyword>
<proteinExistence type="predicted"/>
<accession>A0ABX1JNQ0</accession>
<protein>
    <submittedName>
        <fullName evidence="1">SRPBCC family protein</fullName>
    </submittedName>
</protein>
<dbReference type="InterPro" id="IPR023393">
    <property type="entry name" value="START-like_dom_sf"/>
</dbReference>